<feature type="compositionally biased region" description="Basic and acidic residues" evidence="1">
    <location>
        <begin position="91"/>
        <end position="107"/>
    </location>
</feature>
<reference evidence="2 3" key="1">
    <citation type="journal article" date="2015" name="Genome Biol.">
        <title>Comparative genomics of Steinernema reveals deeply conserved gene regulatory networks.</title>
        <authorList>
            <person name="Dillman A.R."/>
            <person name="Macchietto M."/>
            <person name="Porter C.F."/>
            <person name="Rogers A."/>
            <person name="Williams B."/>
            <person name="Antoshechkin I."/>
            <person name="Lee M.M."/>
            <person name="Goodwin Z."/>
            <person name="Lu X."/>
            <person name="Lewis E.E."/>
            <person name="Goodrich-Blair H."/>
            <person name="Stock S.P."/>
            <person name="Adams B.J."/>
            <person name="Sternberg P.W."/>
            <person name="Mortazavi A."/>
        </authorList>
    </citation>
    <scope>NUCLEOTIDE SEQUENCE [LARGE SCALE GENOMIC DNA]</scope>
    <source>
        <strain evidence="2 3">ALL</strain>
    </source>
</reference>
<sequence>MAEYKVLTANKFGFLCDDEAGDSEAEIKKAVMDNAAKQAAEKKKAAEEAVAAAEEKIAAEKALSAAKPVRKEGGCPARRGDRAGGRGGRGGRREDRAPRGGRREGGRPSRGGRGGARSGSPVALVEADFPELGSLEETA</sequence>
<comment type="caution">
    <text evidence="2">The sequence shown here is derived from an EMBL/GenBank/DDBJ whole genome shotgun (WGS) entry which is preliminary data.</text>
</comment>
<feature type="region of interest" description="Disordered" evidence="1">
    <location>
        <begin position="62"/>
        <end position="139"/>
    </location>
</feature>
<protein>
    <submittedName>
        <fullName evidence="2">Uncharacterized protein</fullName>
    </submittedName>
</protein>
<evidence type="ECO:0000256" key="1">
    <source>
        <dbReference type="SAM" id="MobiDB-lite"/>
    </source>
</evidence>
<dbReference type="Proteomes" id="UP000298663">
    <property type="component" value="Unassembled WGS sequence"/>
</dbReference>
<gene>
    <name evidence="2" type="ORF">L596_014025</name>
</gene>
<keyword evidence="3" id="KW-1185">Reference proteome</keyword>
<proteinExistence type="predicted"/>
<name>A0A4U5NA55_STECR</name>
<organism evidence="2 3">
    <name type="scientific">Steinernema carpocapsae</name>
    <name type="common">Entomopathogenic nematode</name>
    <dbReference type="NCBI Taxonomy" id="34508"/>
    <lineage>
        <taxon>Eukaryota</taxon>
        <taxon>Metazoa</taxon>
        <taxon>Ecdysozoa</taxon>
        <taxon>Nematoda</taxon>
        <taxon>Chromadorea</taxon>
        <taxon>Rhabditida</taxon>
        <taxon>Tylenchina</taxon>
        <taxon>Panagrolaimomorpha</taxon>
        <taxon>Strongyloidoidea</taxon>
        <taxon>Steinernematidae</taxon>
        <taxon>Steinernema</taxon>
    </lineage>
</organism>
<feature type="compositionally biased region" description="Basic and acidic residues" evidence="1">
    <location>
        <begin position="69"/>
        <end position="84"/>
    </location>
</feature>
<accession>A0A4U5NA55</accession>
<evidence type="ECO:0000313" key="3">
    <source>
        <dbReference type="Proteomes" id="UP000298663"/>
    </source>
</evidence>
<dbReference type="EMBL" id="AZBU02000004">
    <property type="protein sequence ID" value="TKR79867.1"/>
    <property type="molecule type" value="Genomic_DNA"/>
</dbReference>
<reference evidence="2 3" key="2">
    <citation type="journal article" date="2019" name="G3 (Bethesda)">
        <title>Hybrid Assembly of the Genome of the Entomopathogenic Nematode Steinernema carpocapsae Identifies the X-Chromosome.</title>
        <authorList>
            <person name="Serra L."/>
            <person name="Macchietto M."/>
            <person name="Macias-Munoz A."/>
            <person name="McGill C.J."/>
            <person name="Rodriguez I.M."/>
            <person name="Rodriguez B."/>
            <person name="Murad R."/>
            <person name="Mortazavi A."/>
        </authorList>
    </citation>
    <scope>NUCLEOTIDE SEQUENCE [LARGE SCALE GENOMIC DNA]</scope>
    <source>
        <strain evidence="2 3">ALL</strain>
    </source>
</reference>
<feature type="compositionally biased region" description="Gly residues" evidence="1">
    <location>
        <begin position="108"/>
        <end position="117"/>
    </location>
</feature>
<evidence type="ECO:0000313" key="2">
    <source>
        <dbReference type="EMBL" id="TKR79867.1"/>
    </source>
</evidence>
<dbReference type="AlphaFoldDB" id="A0A4U5NA55"/>